<evidence type="ECO:0000313" key="3">
    <source>
        <dbReference type="EMBL" id="PIR95953.1"/>
    </source>
</evidence>
<feature type="domain" description="DNA topoisomerase type IA zn finger" evidence="2">
    <location>
        <begin position="33"/>
        <end position="79"/>
    </location>
</feature>
<evidence type="ECO:0000256" key="1">
    <source>
        <dbReference type="SAM" id="MobiDB-lite"/>
    </source>
</evidence>
<reference evidence="4" key="1">
    <citation type="submission" date="2017-09" db="EMBL/GenBank/DDBJ databases">
        <title>Depth-based differentiation of microbial function through sediment-hosted aquifers and enrichment of novel symbionts in the deep terrestrial subsurface.</title>
        <authorList>
            <person name="Probst A.J."/>
            <person name="Ladd B."/>
            <person name="Jarett J.K."/>
            <person name="Geller-Mcgrath D.E."/>
            <person name="Sieber C.M.K."/>
            <person name="Emerson J.B."/>
            <person name="Anantharaman K."/>
            <person name="Thomas B.C."/>
            <person name="Malmstrom R."/>
            <person name="Stieglmeier M."/>
            <person name="Klingl A."/>
            <person name="Woyke T."/>
            <person name="Ryan C.M."/>
            <person name="Banfield J.F."/>
        </authorList>
    </citation>
    <scope>NUCLEOTIDE SEQUENCE [LARGE SCALE GENOMIC DNA]</scope>
</reference>
<proteinExistence type="predicted"/>
<feature type="region of interest" description="Disordered" evidence="1">
    <location>
        <begin position="84"/>
        <end position="112"/>
    </location>
</feature>
<dbReference type="GO" id="GO:0003677">
    <property type="term" value="F:DNA binding"/>
    <property type="evidence" value="ECO:0007669"/>
    <property type="project" value="InterPro"/>
</dbReference>
<dbReference type="EMBL" id="PFAK01000062">
    <property type="protein sequence ID" value="PIR95953.1"/>
    <property type="molecule type" value="Genomic_DNA"/>
</dbReference>
<dbReference type="Pfam" id="PF01396">
    <property type="entry name" value="Zn_ribbon_Top1"/>
    <property type="match status" value="2"/>
</dbReference>
<dbReference type="Gene3D" id="3.30.65.10">
    <property type="entry name" value="Bacterial Topoisomerase I, domain 1"/>
    <property type="match status" value="1"/>
</dbReference>
<protein>
    <recommendedName>
        <fullName evidence="2">DNA topoisomerase type IA zn finger domain-containing protein</fullName>
    </recommendedName>
</protein>
<sequence>MTVRKGRFGYFLGCSRYPECKGISKIWNKTGFKCPECLSKAERKENPGDVVERKSRGRGKPFFGCSRYPDCTFITNKKPENEQELAEAYQNWKDNPPKPRKKYGKSAKGESA</sequence>
<dbReference type="AlphaFoldDB" id="A0A2H0VA48"/>
<evidence type="ECO:0000313" key="4">
    <source>
        <dbReference type="Proteomes" id="UP000230922"/>
    </source>
</evidence>
<gene>
    <name evidence="3" type="ORF">COT92_03660</name>
</gene>
<dbReference type="SUPFAM" id="SSF57783">
    <property type="entry name" value="Zinc beta-ribbon"/>
    <property type="match status" value="1"/>
</dbReference>
<dbReference type="GO" id="GO:0006265">
    <property type="term" value="P:DNA topological change"/>
    <property type="evidence" value="ECO:0007669"/>
    <property type="project" value="InterPro"/>
</dbReference>
<dbReference type="InterPro" id="IPR013498">
    <property type="entry name" value="Topo_IA_Znf"/>
</dbReference>
<dbReference type="Proteomes" id="UP000230922">
    <property type="component" value="Unassembled WGS sequence"/>
</dbReference>
<comment type="caution">
    <text evidence="3">The sequence shown here is derived from an EMBL/GenBank/DDBJ whole genome shotgun (WGS) entry which is preliminary data.</text>
</comment>
<name>A0A2H0VA48_9BACT</name>
<dbReference type="GO" id="GO:0005694">
    <property type="term" value="C:chromosome"/>
    <property type="evidence" value="ECO:0007669"/>
    <property type="project" value="InterPro"/>
</dbReference>
<feature type="non-terminal residue" evidence="3">
    <location>
        <position position="112"/>
    </location>
</feature>
<dbReference type="GO" id="GO:0003916">
    <property type="term" value="F:DNA topoisomerase activity"/>
    <property type="evidence" value="ECO:0007669"/>
    <property type="project" value="InterPro"/>
</dbReference>
<accession>A0A2H0VA48</accession>
<organism evidence="3 4">
    <name type="scientific">Candidatus Doudnabacteria bacterium CG10_big_fil_rev_8_21_14_0_10_42_18</name>
    <dbReference type="NCBI Taxonomy" id="1974552"/>
    <lineage>
        <taxon>Bacteria</taxon>
        <taxon>Candidatus Doudnaibacteriota</taxon>
    </lineage>
</organism>
<feature type="domain" description="DNA topoisomerase type IA zn finger" evidence="2">
    <location>
        <begin position="1"/>
        <end position="26"/>
    </location>
</feature>
<evidence type="ECO:0000259" key="2">
    <source>
        <dbReference type="Pfam" id="PF01396"/>
    </source>
</evidence>